<organism evidence="1">
    <name type="scientific">viral metagenome</name>
    <dbReference type="NCBI Taxonomy" id="1070528"/>
    <lineage>
        <taxon>unclassified sequences</taxon>
        <taxon>metagenomes</taxon>
        <taxon>organismal metagenomes</taxon>
    </lineage>
</organism>
<evidence type="ECO:0000313" key="1">
    <source>
        <dbReference type="EMBL" id="QJA67579.1"/>
    </source>
</evidence>
<accession>A0A6M3JBJ8</accession>
<reference evidence="1" key="1">
    <citation type="submission" date="2020-03" db="EMBL/GenBank/DDBJ databases">
        <title>The deep terrestrial virosphere.</title>
        <authorList>
            <person name="Holmfeldt K."/>
            <person name="Nilsson E."/>
            <person name="Simone D."/>
            <person name="Lopez-Fernandez M."/>
            <person name="Wu X."/>
            <person name="de Brujin I."/>
            <person name="Lundin D."/>
            <person name="Andersson A."/>
            <person name="Bertilsson S."/>
            <person name="Dopson M."/>
        </authorList>
    </citation>
    <scope>NUCLEOTIDE SEQUENCE</scope>
    <source>
        <strain evidence="2">MM415A00290</strain>
        <strain evidence="1">MM415B00199</strain>
    </source>
</reference>
<dbReference type="AlphaFoldDB" id="A0A6M3JBJ8"/>
<dbReference type="EMBL" id="MT141573">
    <property type="protein sequence ID" value="QJA67579.1"/>
    <property type="molecule type" value="Genomic_DNA"/>
</dbReference>
<evidence type="ECO:0000313" key="2">
    <source>
        <dbReference type="EMBL" id="QJA83380.1"/>
    </source>
</evidence>
<sequence length="145" mass="15923">MMELVSGLSGVESDTIKDTGAVQITGRLREYAVGDIAQVELWNVLGHASIFEVQKYSLSSGIITTAFSLGSGWENSYTANNEEFMLREDGMFMTHITADIFDQLHKLKFEGDTAVRDSSGDITMDNETEGVPFPIYFTGKDYGSG</sequence>
<gene>
    <name evidence="2" type="ORF">MM415A00290_0032</name>
    <name evidence="1" type="ORF">MM415B00199_0034</name>
</gene>
<proteinExistence type="predicted"/>
<name>A0A6M3JBJ8_9ZZZZ</name>
<dbReference type="EMBL" id="MT142509">
    <property type="protein sequence ID" value="QJA83380.1"/>
    <property type="molecule type" value="Genomic_DNA"/>
</dbReference>
<protein>
    <submittedName>
        <fullName evidence="1">Uncharacterized protein</fullName>
    </submittedName>
</protein>